<evidence type="ECO:0000313" key="1">
    <source>
        <dbReference type="EMBL" id="OYD17227.1"/>
    </source>
</evidence>
<gene>
    <name evidence="1" type="ORF">CH330_00640</name>
</gene>
<comment type="caution">
    <text evidence="1">The sequence shown here is derived from an EMBL/GenBank/DDBJ whole genome shotgun (WGS) entry which is preliminary data.</text>
</comment>
<dbReference type="EMBL" id="NOZP01000014">
    <property type="protein sequence ID" value="OYD17227.1"/>
    <property type="molecule type" value="Genomic_DNA"/>
</dbReference>
<sequence length="75" mass="8331">MKEADDIVTEIKTRVPDSKHEEAIALWNQVLSAFNCQSSQGVTNVVGARLSKLRNAYDDAHQALMRKMGRGSSKQ</sequence>
<organism evidence="1 2">
    <name type="scientific">candidate division WOR-3 bacterium JGI_Cruoil_03_51_56</name>
    <dbReference type="NCBI Taxonomy" id="1973747"/>
    <lineage>
        <taxon>Bacteria</taxon>
        <taxon>Bacteria division WOR-3</taxon>
    </lineage>
</organism>
<dbReference type="AlphaFoldDB" id="A0A235BZK7"/>
<dbReference type="Proteomes" id="UP000215559">
    <property type="component" value="Unassembled WGS sequence"/>
</dbReference>
<reference evidence="1 2" key="1">
    <citation type="submission" date="2017-07" db="EMBL/GenBank/DDBJ databases">
        <title>Recovery of genomes from metagenomes via a dereplication, aggregation, and scoring strategy.</title>
        <authorList>
            <person name="Sieber C.M."/>
            <person name="Probst A.J."/>
            <person name="Sharrar A."/>
            <person name="Thomas B.C."/>
            <person name="Hess M."/>
            <person name="Tringe S.G."/>
            <person name="Banfield J.F."/>
        </authorList>
    </citation>
    <scope>NUCLEOTIDE SEQUENCE [LARGE SCALE GENOMIC DNA]</scope>
    <source>
        <strain evidence="1">JGI_Cruoil_03_51_56</strain>
    </source>
</reference>
<proteinExistence type="predicted"/>
<evidence type="ECO:0000313" key="2">
    <source>
        <dbReference type="Proteomes" id="UP000215559"/>
    </source>
</evidence>
<protein>
    <submittedName>
        <fullName evidence="1">Uncharacterized protein</fullName>
    </submittedName>
</protein>
<accession>A0A235BZK7</accession>
<name>A0A235BZK7_UNCW3</name>